<dbReference type="PANTHER" id="PTHR11829">
    <property type="entry name" value="FORKHEAD BOX PROTEIN"/>
    <property type="match status" value="1"/>
</dbReference>
<dbReference type="KEGG" id="kbi:30209176"/>
<evidence type="ECO:0000259" key="5">
    <source>
        <dbReference type="PROSITE" id="PS50039"/>
    </source>
</evidence>
<feature type="compositionally biased region" description="Low complexity" evidence="4">
    <location>
        <begin position="407"/>
        <end position="423"/>
    </location>
</feature>
<keyword evidence="1 3" id="KW-0238">DNA-binding</keyword>
<feature type="compositionally biased region" description="Basic and acidic residues" evidence="4">
    <location>
        <begin position="218"/>
        <end position="241"/>
    </location>
</feature>
<keyword evidence="8" id="KW-1185">Reference proteome</keyword>
<evidence type="ECO:0000313" key="6">
    <source>
        <dbReference type="EMBL" id="OCF24967.1"/>
    </source>
</evidence>
<keyword evidence="2 3" id="KW-0539">Nucleus</keyword>
<evidence type="ECO:0000256" key="3">
    <source>
        <dbReference type="PROSITE-ProRule" id="PRU00089"/>
    </source>
</evidence>
<feature type="region of interest" description="Disordered" evidence="4">
    <location>
        <begin position="548"/>
        <end position="569"/>
    </location>
</feature>
<dbReference type="SUPFAM" id="SSF46785">
    <property type="entry name" value="Winged helix' DNA-binding domain"/>
    <property type="match status" value="1"/>
</dbReference>
<reference evidence="7" key="4">
    <citation type="submission" date="2024-02" db="EMBL/GenBank/DDBJ databases">
        <title>Comparative genomics of Cryptococcus and Kwoniella reveals pathogenesis evolution and contrasting modes of karyotype evolution via chromosome fusion or intercentromeric recombination.</title>
        <authorList>
            <person name="Coelho M.A."/>
            <person name="David-Palma M."/>
            <person name="Shea T."/>
            <person name="Bowers K."/>
            <person name="McGinley-Smith S."/>
            <person name="Mohammad A.W."/>
            <person name="Gnirke A."/>
            <person name="Yurkov A.M."/>
            <person name="Nowrousian M."/>
            <person name="Sun S."/>
            <person name="Cuomo C.A."/>
            <person name="Heitman J."/>
        </authorList>
    </citation>
    <scope>NUCLEOTIDE SEQUENCE</scope>
    <source>
        <strain evidence="7">CBS 10118</strain>
    </source>
</reference>
<dbReference type="PANTHER" id="PTHR11829:SF343">
    <property type="entry name" value="FORK-HEAD DOMAIN-CONTAINING PROTEIN"/>
    <property type="match status" value="1"/>
</dbReference>
<dbReference type="PRINTS" id="PR00053">
    <property type="entry name" value="FORKHEAD"/>
</dbReference>
<protein>
    <recommendedName>
        <fullName evidence="5">Fork-head domain-containing protein</fullName>
    </recommendedName>
</protein>
<evidence type="ECO:0000313" key="7">
    <source>
        <dbReference type="EMBL" id="WVW83638.1"/>
    </source>
</evidence>
<feature type="region of interest" description="Disordered" evidence="4">
    <location>
        <begin position="1"/>
        <end position="145"/>
    </location>
</feature>
<dbReference type="SMART" id="SM00339">
    <property type="entry name" value="FH"/>
    <property type="match status" value="1"/>
</dbReference>
<dbReference type="RefSeq" id="XP_019046037.1">
    <property type="nucleotide sequence ID" value="XM_019191407.1"/>
</dbReference>
<dbReference type="CDD" id="cd00059">
    <property type="entry name" value="FH_FOX"/>
    <property type="match status" value="1"/>
</dbReference>
<dbReference type="EMBL" id="KI894021">
    <property type="protein sequence ID" value="OCF24967.1"/>
    <property type="molecule type" value="Genomic_DNA"/>
</dbReference>
<dbReference type="Proteomes" id="UP000092730">
    <property type="component" value="Chromosome 4"/>
</dbReference>
<feature type="region of interest" description="Disordered" evidence="4">
    <location>
        <begin position="501"/>
        <end position="522"/>
    </location>
</feature>
<evidence type="ECO:0000256" key="2">
    <source>
        <dbReference type="ARBA" id="ARBA00023242"/>
    </source>
</evidence>
<evidence type="ECO:0000313" key="8">
    <source>
        <dbReference type="Proteomes" id="UP000092730"/>
    </source>
</evidence>
<dbReference type="InterPro" id="IPR050211">
    <property type="entry name" value="FOX_domain-containing"/>
</dbReference>
<feature type="DNA-binding region" description="Fork-head" evidence="3">
    <location>
        <begin position="280"/>
        <end position="371"/>
    </location>
</feature>
<feature type="region of interest" description="Disordered" evidence="4">
    <location>
        <begin position="218"/>
        <end position="242"/>
    </location>
</feature>
<feature type="region of interest" description="Disordered" evidence="4">
    <location>
        <begin position="366"/>
        <end position="390"/>
    </location>
</feature>
<reference evidence="7" key="2">
    <citation type="submission" date="2013-07" db="EMBL/GenBank/DDBJ databases">
        <authorList>
            <consortium name="The Broad Institute Genome Sequencing Platform"/>
            <person name="Cuomo C."/>
            <person name="Litvintseva A."/>
            <person name="Chen Y."/>
            <person name="Heitman J."/>
            <person name="Sun S."/>
            <person name="Springer D."/>
            <person name="Dromer F."/>
            <person name="Young S.K."/>
            <person name="Zeng Q."/>
            <person name="Gargeya S."/>
            <person name="Fitzgerald M."/>
            <person name="Abouelleil A."/>
            <person name="Alvarado L."/>
            <person name="Berlin A.M."/>
            <person name="Chapman S.B."/>
            <person name="Dewar J."/>
            <person name="Goldberg J."/>
            <person name="Griggs A."/>
            <person name="Gujja S."/>
            <person name="Hansen M."/>
            <person name="Howarth C."/>
            <person name="Imamovic A."/>
            <person name="Larimer J."/>
            <person name="McCowan C."/>
            <person name="Murphy C."/>
            <person name="Pearson M."/>
            <person name="Priest M."/>
            <person name="Roberts A."/>
            <person name="Saif S."/>
            <person name="Shea T."/>
            <person name="Sykes S."/>
            <person name="Wortman J."/>
            <person name="Nusbaum C."/>
            <person name="Birren B."/>
        </authorList>
    </citation>
    <scope>NUCLEOTIDE SEQUENCE</scope>
    <source>
        <strain evidence="7">CBS 10118</strain>
    </source>
</reference>
<proteinExistence type="predicted"/>
<feature type="compositionally biased region" description="Polar residues" evidence="4">
    <location>
        <begin position="610"/>
        <end position="622"/>
    </location>
</feature>
<organism evidence="6">
    <name type="scientific">Kwoniella bestiolae CBS 10118</name>
    <dbReference type="NCBI Taxonomy" id="1296100"/>
    <lineage>
        <taxon>Eukaryota</taxon>
        <taxon>Fungi</taxon>
        <taxon>Dikarya</taxon>
        <taxon>Basidiomycota</taxon>
        <taxon>Agaricomycotina</taxon>
        <taxon>Tremellomycetes</taxon>
        <taxon>Tremellales</taxon>
        <taxon>Cryptococcaceae</taxon>
        <taxon>Kwoniella</taxon>
    </lineage>
</organism>
<dbReference type="InterPro" id="IPR030456">
    <property type="entry name" value="TF_fork_head_CS_2"/>
</dbReference>
<reference evidence="6" key="3">
    <citation type="submission" date="2014-01" db="EMBL/GenBank/DDBJ databases">
        <title>Evolution of pathogenesis and genome organization in the Tremellales.</title>
        <authorList>
            <person name="Cuomo C."/>
            <person name="Litvintseva A."/>
            <person name="Heitman J."/>
            <person name="Chen Y."/>
            <person name="Sun S."/>
            <person name="Springer D."/>
            <person name="Dromer F."/>
            <person name="Young S."/>
            <person name="Zeng Q."/>
            <person name="Chapman S."/>
            <person name="Gujja S."/>
            <person name="Saif S."/>
            <person name="Birren B."/>
        </authorList>
    </citation>
    <scope>NUCLEOTIDE SEQUENCE</scope>
    <source>
        <strain evidence="6">CBS 10118</strain>
    </source>
</reference>
<dbReference type="Gene3D" id="1.10.10.10">
    <property type="entry name" value="Winged helix-like DNA-binding domain superfamily/Winged helix DNA-binding domain"/>
    <property type="match status" value="1"/>
</dbReference>
<feature type="domain" description="Fork-head" evidence="5">
    <location>
        <begin position="280"/>
        <end position="371"/>
    </location>
</feature>
<dbReference type="InterPro" id="IPR036390">
    <property type="entry name" value="WH_DNA-bd_sf"/>
</dbReference>
<name>A0A1B9G1R5_9TREE</name>
<feature type="compositionally biased region" description="Acidic residues" evidence="4">
    <location>
        <begin position="23"/>
        <end position="37"/>
    </location>
</feature>
<dbReference type="GO" id="GO:0000978">
    <property type="term" value="F:RNA polymerase II cis-regulatory region sequence-specific DNA binding"/>
    <property type="evidence" value="ECO:0007669"/>
    <property type="project" value="TreeGrafter"/>
</dbReference>
<dbReference type="AlphaFoldDB" id="A0A1B9G1R5"/>
<accession>A0A1B9G1R5</accession>
<dbReference type="GO" id="GO:0005634">
    <property type="term" value="C:nucleus"/>
    <property type="evidence" value="ECO:0007669"/>
    <property type="project" value="UniProtKB-SubCell"/>
</dbReference>
<dbReference type="EMBL" id="CP144544">
    <property type="protein sequence ID" value="WVW83638.1"/>
    <property type="molecule type" value="Genomic_DNA"/>
</dbReference>
<dbReference type="InterPro" id="IPR001766">
    <property type="entry name" value="Fork_head_dom"/>
</dbReference>
<feature type="compositionally biased region" description="Low complexity" evidence="4">
    <location>
        <begin position="372"/>
        <end position="390"/>
    </location>
</feature>
<feature type="region of interest" description="Disordered" evidence="4">
    <location>
        <begin position="599"/>
        <end position="622"/>
    </location>
</feature>
<comment type="subcellular location">
    <subcellularLocation>
        <location evidence="3">Nucleus</location>
    </subcellularLocation>
</comment>
<feature type="region of interest" description="Disordered" evidence="4">
    <location>
        <begin position="404"/>
        <end position="446"/>
    </location>
</feature>
<dbReference type="VEuPathDB" id="FungiDB:I302_04777"/>
<dbReference type="GeneID" id="30209176"/>
<evidence type="ECO:0000256" key="4">
    <source>
        <dbReference type="SAM" id="MobiDB-lite"/>
    </source>
</evidence>
<dbReference type="OrthoDB" id="5954824at2759"/>
<dbReference type="PROSITE" id="PS50039">
    <property type="entry name" value="FORK_HEAD_3"/>
    <property type="match status" value="1"/>
</dbReference>
<dbReference type="GO" id="GO:0000981">
    <property type="term" value="F:DNA-binding transcription factor activity, RNA polymerase II-specific"/>
    <property type="evidence" value="ECO:0007669"/>
    <property type="project" value="TreeGrafter"/>
</dbReference>
<gene>
    <name evidence="6" type="ORF">I302_04777</name>
    <name evidence="7" type="ORF">I302_105659</name>
</gene>
<reference evidence="6" key="1">
    <citation type="submission" date="2013-07" db="EMBL/GenBank/DDBJ databases">
        <title>The Genome Sequence of Cryptococcus bestiolae CBS10118.</title>
        <authorList>
            <consortium name="The Broad Institute Genome Sequencing Platform"/>
            <person name="Cuomo C."/>
            <person name="Litvintseva A."/>
            <person name="Chen Y."/>
            <person name="Heitman J."/>
            <person name="Sun S."/>
            <person name="Springer D."/>
            <person name="Dromer F."/>
            <person name="Young S.K."/>
            <person name="Zeng Q."/>
            <person name="Gargeya S."/>
            <person name="Fitzgerald M."/>
            <person name="Abouelleil A."/>
            <person name="Alvarado L."/>
            <person name="Berlin A.M."/>
            <person name="Chapman S.B."/>
            <person name="Dewar J."/>
            <person name="Goldberg J."/>
            <person name="Griggs A."/>
            <person name="Gujja S."/>
            <person name="Hansen M."/>
            <person name="Howarth C."/>
            <person name="Imamovic A."/>
            <person name="Larimer J."/>
            <person name="McCowan C."/>
            <person name="Murphy C."/>
            <person name="Pearson M."/>
            <person name="Priest M."/>
            <person name="Roberts A."/>
            <person name="Saif S."/>
            <person name="Shea T."/>
            <person name="Sykes S."/>
            <person name="Wortman J."/>
            <person name="Nusbaum C."/>
            <person name="Birren B."/>
        </authorList>
    </citation>
    <scope>NUCLEOTIDE SEQUENCE [LARGE SCALE GENOMIC DNA]</scope>
    <source>
        <strain evidence="6">CBS 10118</strain>
    </source>
</reference>
<sequence length="622" mass="68713">MPDLFAPQLPEAGPSSNHQTSWEGEEELFPEDDDDEPPSSPLPPQPILHNTEPPINIDEPGPEPEIDPRPMKKAKRLKPIPLPPSLTTTSPIIPRPRGDPDHEVNTNPKRPKIKPSNLFWRKPPPPVPHTSGSSRSEERNKKHREFPFSDSELNLRTLTWPAQDDLVVKTLGIAASLPTFQNPHDPNLSIGAAEEIEMENNRPFIYTRSDLIRYRLGKTTDHPHSSSKSGERERERGEIGDRGMSIAQGAWRRWEEVGGVPKGLAGVIPYSFDGNGEVYKPDLTHVQAIRLVIAASPRGRMTLSQIYQAFEDRWPWHKTAGMTWKNSIRHNLSLNDCFINIEKATTQGGGKGGYWIVDNSLSGRTARKLKRSAPSSSTDPNPSPTKSTFSFSFSERERDLLTKDRLSITTSTSASTSNDSSPSARTPSVDVFSPIASSSTHAHNPLDRYNRNTLIGVGVGGKDKKIAKPAVPFPYQLPKRDKSWVPTEVVRKSREIGIQRPAHDTPLDRAGPPGAGEPREGGWERAHIPQSIGPPFQHFTTRAGIPELPMVHPKPTSHAGQRGEGGEREGRMRLPGLIKAVYEIPDELGMGNNAVRLPPVRIPDGEGSRSGRTIVSPHNTTL</sequence>
<evidence type="ECO:0000256" key="1">
    <source>
        <dbReference type="ARBA" id="ARBA00023125"/>
    </source>
</evidence>
<dbReference type="PROSITE" id="PS00658">
    <property type="entry name" value="FORK_HEAD_2"/>
    <property type="match status" value="1"/>
</dbReference>
<dbReference type="Pfam" id="PF00250">
    <property type="entry name" value="Forkhead"/>
    <property type="match status" value="1"/>
</dbReference>
<dbReference type="STRING" id="1296100.A0A1B9G1R5"/>
<dbReference type="InterPro" id="IPR036388">
    <property type="entry name" value="WH-like_DNA-bd_sf"/>
</dbReference>